<organism evidence="1 2">
    <name type="scientific">Arcobacter roscoffensis</name>
    <dbReference type="NCBI Taxonomy" id="2961520"/>
    <lineage>
        <taxon>Bacteria</taxon>
        <taxon>Pseudomonadati</taxon>
        <taxon>Campylobacterota</taxon>
        <taxon>Epsilonproteobacteria</taxon>
        <taxon>Campylobacterales</taxon>
        <taxon>Arcobacteraceae</taxon>
        <taxon>Arcobacter</taxon>
    </lineage>
</organism>
<dbReference type="RefSeq" id="WP_254575571.1">
    <property type="nucleotide sequence ID" value="NZ_CP100595.1"/>
</dbReference>
<evidence type="ECO:0000313" key="1">
    <source>
        <dbReference type="EMBL" id="UTJ05390.1"/>
    </source>
</evidence>
<name>A0ABY5E3P0_9BACT</name>
<evidence type="ECO:0000313" key="2">
    <source>
        <dbReference type="Proteomes" id="UP001060012"/>
    </source>
</evidence>
<evidence type="ECO:0008006" key="3">
    <source>
        <dbReference type="Google" id="ProtNLM"/>
    </source>
</evidence>
<keyword evidence="2" id="KW-1185">Reference proteome</keyword>
<reference evidence="1" key="1">
    <citation type="submission" date="2022-07" db="EMBL/GenBank/DDBJ databases">
        <title>Arcobacter roscoffensis sp. nov., a marine bacterium isolated from coastal seawater collected from Roscoff, France.</title>
        <authorList>
            <person name="Pascual J."/>
            <person name="Lepeaux C."/>
            <person name="Methner A."/>
            <person name="Overmann J."/>
        </authorList>
    </citation>
    <scope>NUCLEOTIDE SEQUENCE</scope>
    <source>
        <strain evidence="1">ARW1-2F2</strain>
    </source>
</reference>
<accession>A0ABY5E3P0</accession>
<dbReference type="EMBL" id="CP100595">
    <property type="protein sequence ID" value="UTJ05390.1"/>
    <property type="molecule type" value="Genomic_DNA"/>
</dbReference>
<dbReference type="Proteomes" id="UP001060012">
    <property type="component" value="Chromosome"/>
</dbReference>
<gene>
    <name evidence="1" type="ORF">NJU99_08925</name>
</gene>
<sequence length="140" mass="15234">MESFLKVKVKLTRPGGTEVVTSTLFDVNGLGSQRSTSKKVAYDDTVFLNVGFKEYESINFQLPYGETAGSFHAEAEAAYDANELVAFEIEFNNKKTDAGAGTTISGDVKLTSYKPTNDDKALISNFSAEWEGQPTLTKAN</sequence>
<protein>
    <recommendedName>
        <fullName evidence="3">Phage tail protein</fullName>
    </recommendedName>
</protein>
<proteinExistence type="predicted"/>